<reference evidence="2" key="1">
    <citation type="submission" date="2019-07" db="EMBL/GenBank/DDBJ databases">
        <title>De Novo Assembly of kiwifruit Actinidia rufa.</title>
        <authorList>
            <person name="Sugita-Konishi S."/>
            <person name="Sato K."/>
            <person name="Mori E."/>
            <person name="Abe Y."/>
            <person name="Kisaki G."/>
            <person name="Hamano K."/>
            <person name="Suezawa K."/>
            <person name="Otani M."/>
            <person name="Fukuda T."/>
            <person name="Manabe T."/>
            <person name="Gomi K."/>
            <person name="Tabuchi M."/>
            <person name="Akimitsu K."/>
            <person name="Kataoka I."/>
        </authorList>
    </citation>
    <scope>NUCLEOTIDE SEQUENCE [LARGE SCALE GENOMIC DNA]</scope>
    <source>
        <strain evidence="2">cv. Fuchu</strain>
    </source>
</reference>
<dbReference type="Proteomes" id="UP000585474">
    <property type="component" value="Unassembled WGS sequence"/>
</dbReference>
<comment type="caution">
    <text evidence="1">The sequence shown here is derived from an EMBL/GenBank/DDBJ whole genome shotgun (WGS) entry which is preliminary data.</text>
</comment>
<accession>A0A7J0DD86</accession>
<name>A0A7J0DD86_9ERIC</name>
<keyword evidence="2" id="KW-1185">Reference proteome</keyword>
<organism evidence="1 2">
    <name type="scientific">Actinidia rufa</name>
    <dbReference type="NCBI Taxonomy" id="165716"/>
    <lineage>
        <taxon>Eukaryota</taxon>
        <taxon>Viridiplantae</taxon>
        <taxon>Streptophyta</taxon>
        <taxon>Embryophyta</taxon>
        <taxon>Tracheophyta</taxon>
        <taxon>Spermatophyta</taxon>
        <taxon>Magnoliopsida</taxon>
        <taxon>eudicotyledons</taxon>
        <taxon>Gunneridae</taxon>
        <taxon>Pentapetalae</taxon>
        <taxon>asterids</taxon>
        <taxon>Ericales</taxon>
        <taxon>Actinidiaceae</taxon>
        <taxon>Actinidia</taxon>
    </lineage>
</organism>
<evidence type="ECO:0000313" key="2">
    <source>
        <dbReference type="Proteomes" id="UP000585474"/>
    </source>
</evidence>
<evidence type="ECO:0000313" key="1">
    <source>
        <dbReference type="EMBL" id="GFS32838.1"/>
    </source>
</evidence>
<proteinExistence type="predicted"/>
<protein>
    <submittedName>
        <fullName evidence="1">Uncharacterized protein</fullName>
    </submittedName>
</protein>
<dbReference type="EMBL" id="BJWL01000172">
    <property type="protein sequence ID" value="GFS32838.1"/>
    <property type="molecule type" value="Genomic_DNA"/>
</dbReference>
<dbReference type="AlphaFoldDB" id="A0A7J0DD86"/>
<gene>
    <name evidence="1" type="ORF">Acr_00g0024960</name>
</gene>
<dbReference type="OrthoDB" id="17458at2759"/>
<sequence>MHLRSRLLFRPSASNLLDNRAHPMMNTSQAPDLEGLHREMHGIVEQIRVMNEINDYLETPRAKICLPQRPRLRDLPNSELVTIVCKRRDAPPSMHLHLSPNQGTPSLRAYIIHLLNDAKSCSIRSDLHAEGVCSGLTPASNVRSLAQGGDRDGDRVIGGVAGRAASLGGCGVSVAMVTCRWWSLWLLAMGRDDNGVSSSVFATDRLSGHLSRSGVAVDTFAGTPPPKFGDEEYDSCVDSDTWDLPCAQLSSLEGESQTRIVVQGKESCLEKLDLSKFDLNLAINQILQQVGLGTTCGVQWKLWKCAKEPEFGPGLPNKTVYINGTWGLNMEIYKVCFD</sequence>